<dbReference type="CDD" id="cd16295">
    <property type="entry name" value="TTHA0252-CPSF-like_MBL-fold"/>
    <property type="match status" value="1"/>
</dbReference>
<feature type="domain" description="Beta-Casp" evidence="4">
    <location>
        <begin position="253"/>
        <end position="383"/>
    </location>
</feature>
<name>A0A9D1N8F2_9FIRM</name>
<dbReference type="Gene3D" id="3.60.15.10">
    <property type="entry name" value="Ribonuclease Z/Hydroxyacylglutathione hydrolase-like"/>
    <property type="match status" value="1"/>
</dbReference>
<dbReference type="Pfam" id="PF00753">
    <property type="entry name" value="Lactamase_B"/>
    <property type="match status" value="1"/>
</dbReference>
<evidence type="ECO:0000313" key="6">
    <source>
        <dbReference type="Proteomes" id="UP000824130"/>
    </source>
</evidence>
<dbReference type="InterPro" id="IPR050698">
    <property type="entry name" value="MBL"/>
</dbReference>
<dbReference type="AlphaFoldDB" id="A0A9D1N8F2"/>
<dbReference type="GO" id="GO:0004521">
    <property type="term" value="F:RNA endonuclease activity"/>
    <property type="evidence" value="ECO:0007669"/>
    <property type="project" value="TreeGrafter"/>
</dbReference>
<reference evidence="5" key="1">
    <citation type="submission" date="2020-10" db="EMBL/GenBank/DDBJ databases">
        <authorList>
            <person name="Gilroy R."/>
        </authorList>
    </citation>
    <scope>NUCLEOTIDE SEQUENCE</scope>
    <source>
        <strain evidence="5">ChiSjej4B22-8349</strain>
    </source>
</reference>
<dbReference type="EMBL" id="DVOB01000178">
    <property type="protein sequence ID" value="HIU96697.1"/>
    <property type="molecule type" value="Genomic_DNA"/>
</dbReference>
<dbReference type="InterPro" id="IPR022712">
    <property type="entry name" value="Beta_Casp"/>
</dbReference>
<dbReference type="PANTHER" id="PTHR11203:SF37">
    <property type="entry name" value="INTEGRATOR COMPLEX SUBUNIT 11"/>
    <property type="match status" value="1"/>
</dbReference>
<organism evidence="5 6">
    <name type="scientific">Candidatus Allocopromorpha excrementipullorum</name>
    <dbReference type="NCBI Taxonomy" id="2840743"/>
    <lineage>
        <taxon>Bacteria</taxon>
        <taxon>Bacillati</taxon>
        <taxon>Bacillota</taxon>
        <taxon>Clostridia</taxon>
        <taxon>Eubacteriales</taxon>
        <taxon>Eubacteriaceae</taxon>
        <taxon>Eubacteriaceae incertae sedis</taxon>
        <taxon>Candidatus Allocopromorpha</taxon>
    </lineage>
</organism>
<evidence type="ECO:0000259" key="4">
    <source>
        <dbReference type="SMART" id="SM01027"/>
    </source>
</evidence>
<dbReference type="InterPro" id="IPR001279">
    <property type="entry name" value="Metallo-B-lactamas"/>
</dbReference>
<dbReference type="PROSITE" id="PS51257">
    <property type="entry name" value="PROKAR_LIPOPROTEIN"/>
    <property type="match status" value="1"/>
</dbReference>
<evidence type="ECO:0000256" key="1">
    <source>
        <dbReference type="ARBA" id="ARBA00022801"/>
    </source>
</evidence>
<dbReference type="Gene3D" id="3.40.50.10890">
    <property type="match status" value="1"/>
</dbReference>
<keyword evidence="1" id="KW-0378">Hydrolase</keyword>
<dbReference type="SMART" id="SM00849">
    <property type="entry name" value="Lactamase_B"/>
    <property type="match status" value="1"/>
</dbReference>
<dbReference type="Pfam" id="PF10996">
    <property type="entry name" value="Beta-Casp"/>
    <property type="match status" value="1"/>
</dbReference>
<dbReference type="InterPro" id="IPR036866">
    <property type="entry name" value="RibonucZ/Hydroxyglut_hydro"/>
</dbReference>
<dbReference type="GO" id="GO:0016787">
    <property type="term" value="F:hydrolase activity"/>
    <property type="evidence" value="ECO:0007669"/>
    <property type="project" value="UniProtKB-KW"/>
</dbReference>
<dbReference type="SUPFAM" id="SSF56281">
    <property type="entry name" value="Metallo-hydrolase/oxidoreductase"/>
    <property type="match status" value="1"/>
</dbReference>
<evidence type="ECO:0000259" key="3">
    <source>
        <dbReference type="SMART" id="SM00849"/>
    </source>
</evidence>
<sequence length="563" mass="63396">MKIQFCGASTGVTGSCHLITTENHKVLLDCGQFQGGKAQEALNYEDFPFDPAEIDYVILSHAHIDHCGRIPLLIKRGFKGAIYCTDATADLLDVMLKDSGYIHEKEAEWKNKKNERAGRPKVEPLYTFNDAVDSLTYVKPVLYDQLIELNEEMKIVFNDAGHILGSAITELWVTENDNVSKIVFSGDLGVMERPILRNPTIIKKADYVIMETTYGNRVHPENSMNVKALMDIIRDTAAKGGTTVIPSFAVGRTQELIYELNRVYETDNGYRQAFENIMVYVDSPMATTATEVFKRNAQVFDDETKEYIAKGDNPLDFKNLRFTRTSQESIWLNTNPDPKVIISASGMCDAGRIRHHLKHNLWNRKSSIVFVGYQAEGTLGRMILDGAKEVTLFGEKVQVNAKIYNLEGFSGHADKNGLLAWLKGFQKEPKHIFLVHGEPEAKEAFDETVEKELGYHPIVVKGNSEYVLEKDEIVSMDQAMEEEVDEEMLGSLRTNLFDIHRRIEDILYNTKLAVGEDMSPKELTEINNMVLELEKSTINLGAAVSDLEDEKTGSQTGQQNDMT</sequence>
<dbReference type="PANTHER" id="PTHR11203">
    <property type="entry name" value="CLEAVAGE AND POLYADENYLATION SPECIFICITY FACTOR FAMILY MEMBER"/>
    <property type="match status" value="1"/>
</dbReference>
<evidence type="ECO:0000256" key="2">
    <source>
        <dbReference type="SAM" id="MobiDB-lite"/>
    </source>
</evidence>
<gene>
    <name evidence="5" type="ORF">IAD25_08360</name>
</gene>
<dbReference type="Pfam" id="PF07521">
    <property type="entry name" value="RMMBL"/>
    <property type="match status" value="1"/>
</dbReference>
<feature type="region of interest" description="Disordered" evidence="2">
    <location>
        <begin position="544"/>
        <end position="563"/>
    </location>
</feature>
<protein>
    <submittedName>
        <fullName evidence="5">MBL fold metallo-hydrolase</fullName>
    </submittedName>
</protein>
<feature type="domain" description="Metallo-beta-lactamase" evidence="3">
    <location>
        <begin position="13"/>
        <end position="248"/>
    </location>
</feature>
<feature type="compositionally biased region" description="Polar residues" evidence="2">
    <location>
        <begin position="553"/>
        <end position="563"/>
    </location>
</feature>
<proteinExistence type="predicted"/>
<comment type="caution">
    <text evidence="5">The sequence shown here is derived from an EMBL/GenBank/DDBJ whole genome shotgun (WGS) entry which is preliminary data.</text>
</comment>
<dbReference type="SMART" id="SM01027">
    <property type="entry name" value="Beta-Casp"/>
    <property type="match status" value="1"/>
</dbReference>
<dbReference type="Proteomes" id="UP000824130">
    <property type="component" value="Unassembled WGS sequence"/>
</dbReference>
<reference evidence="5" key="2">
    <citation type="journal article" date="2021" name="PeerJ">
        <title>Extensive microbial diversity within the chicken gut microbiome revealed by metagenomics and culture.</title>
        <authorList>
            <person name="Gilroy R."/>
            <person name="Ravi A."/>
            <person name="Getino M."/>
            <person name="Pursley I."/>
            <person name="Horton D.L."/>
            <person name="Alikhan N.F."/>
            <person name="Baker D."/>
            <person name="Gharbi K."/>
            <person name="Hall N."/>
            <person name="Watson M."/>
            <person name="Adriaenssens E.M."/>
            <person name="Foster-Nyarko E."/>
            <person name="Jarju S."/>
            <person name="Secka A."/>
            <person name="Antonio M."/>
            <person name="Oren A."/>
            <person name="Chaudhuri R.R."/>
            <person name="La Ragione R."/>
            <person name="Hildebrand F."/>
            <person name="Pallen M.J."/>
        </authorList>
    </citation>
    <scope>NUCLEOTIDE SEQUENCE</scope>
    <source>
        <strain evidence="5">ChiSjej4B22-8349</strain>
    </source>
</reference>
<dbReference type="InterPro" id="IPR011108">
    <property type="entry name" value="RMMBL"/>
</dbReference>
<evidence type="ECO:0000313" key="5">
    <source>
        <dbReference type="EMBL" id="HIU96697.1"/>
    </source>
</evidence>
<accession>A0A9D1N8F2</accession>